<accession>C3PIZ8</accession>
<name>C3PIZ8_CORA7</name>
<dbReference type="EMBL" id="CP001601">
    <property type="protein sequence ID" value="ACP31656.1"/>
    <property type="molecule type" value="Genomic_DNA"/>
</dbReference>
<evidence type="ECO:0000313" key="1">
    <source>
        <dbReference type="EMBL" id="ACP31656.1"/>
    </source>
</evidence>
<keyword evidence="2" id="KW-1185">Reference proteome</keyword>
<gene>
    <name evidence="1" type="ordered locus">cauri_0057</name>
</gene>
<dbReference type="AlphaFoldDB" id="C3PIZ8"/>
<dbReference type="HOGENOM" id="CLU_2750881_0_0_11"/>
<reference evidence="1 2" key="1">
    <citation type="journal article" date="2010" name="BMC Genomics">
        <title>Complete genome sequence and lifestyle of black-pigmented Corynebacterium aurimucosum ATCC 700975 (formerly C. nigricans CN-1) isolated from a vaginal swab of a woman with spontaneous abortion.</title>
        <authorList>
            <person name="Trost E."/>
            <person name="Gotker S."/>
            <person name="Schneider J."/>
            <person name="Schneiker-Bekel S."/>
            <person name="Szczepanowski R."/>
            <person name="Tilker A."/>
            <person name="Viehoever P."/>
            <person name="Arnold W."/>
            <person name="Bekel T."/>
            <person name="Blom J."/>
            <person name="Gartemann K.H."/>
            <person name="Linke B."/>
            <person name="Goesmann A."/>
            <person name="Puhler A."/>
            <person name="Shukla S.K."/>
            <person name="Tauch A."/>
        </authorList>
    </citation>
    <scope>NUCLEOTIDE SEQUENCE [LARGE SCALE GENOMIC DNA]</scope>
    <source>
        <strain evidence="2">ATCC 700975 / DSM 44827 / CIP 107346 / CN-1</strain>
    </source>
</reference>
<evidence type="ECO:0000313" key="2">
    <source>
        <dbReference type="Proteomes" id="UP000002077"/>
    </source>
</evidence>
<protein>
    <submittedName>
        <fullName evidence="1">Uncharacterized protein</fullName>
    </submittedName>
</protein>
<organism evidence="1 2">
    <name type="scientific">Corynebacterium aurimucosum (strain ATCC 700975 / DSM 44827 / CIP 107346 / CN-1)</name>
    <name type="common">Corynebacterium nigricans</name>
    <dbReference type="NCBI Taxonomy" id="548476"/>
    <lineage>
        <taxon>Bacteria</taxon>
        <taxon>Bacillati</taxon>
        <taxon>Actinomycetota</taxon>
        <taxon>Actinomycetes</taxon>
        <taxon>Mycobacteriales</taxon>
        <taxon>Corynebacteriaceae</taxon>
        <taxon>Corynebacterium</taxon>
    </lineage>
</organism>
<proteinExistence type="predicted"/>
<sequence length="70" mass="8064">MKFFNSPSFTIRVQGQDYLSKELRLIILVDIIAISLNVDCTAQIEIDLTTHKRTPSFWTTDFLDGNPVLY</sequence>
<dbReference type="KEGG" id="car:cauri_0057"/>
<dbReference type="Proteomes" id="UP000002077">
    <property type="component" value="Chromosome"/>
</dbReference>